<dbReference type="PANTHER" id="PTHR33067">
    <property type="entry name" value="RNA-DIRECTED DNA POLYMERASE-RELATED"/>
    <property type="match status" value="1"/>
</dbReference>
<sequence length="127" mass="14406">MELCTHKRNKLKGDVEIGRNVFVLIKSKKVSSLIQLAMPKKCKDPNTFIVPCTISECTFAYAMLDLGASINVMLSPVYKSLNFDFYVLNMEDEPSSKTILMTTRTKKHPIENHYVFGLDLTDVLVDD</sequence>
<dbReference type="Gene3D" id="2.40.70.10">
    <property type="entry name" value="Acid Proteases"/>
    <property type="match status" value="1"/>
</dbReference>
<dbReference type="OrthoDB" id="1702682at2759"/>
<evidence type="ECO:0000313" key="1">
    <source>
        <dbReference type="EMBL" id="RDX79904.1"/>
    </source>
</evidence>
<comment type="caution">
    <text evidence="1">The sequence shown here is derived from an EMBL/GenBank/DDBJ whole genome shotgun (WGS) entry which is preliminary data.</text>
</comment>
<reference evidence="1" key="1">
    <citation type="submission" date="2018-05" db="EMBL/GenBank/DDBJ databases">
        <title>Draft genome of Mucuna pruriens seed.</title>
        <authorList>
            <person name="Nnadi N.E."/>
            <person name="Vos R."/>
            <person name="Hasami M.H."/>
            <person name="Devisetty U.K."/>
            <person name="Aguiy J.C."/>
        </authorList>
    </citation>
    <scope>NUCLEOTIDE SEQUENCE [LARGE SCALE GENOMIC DNA]</scope>
    <source>
        <strain evidence="1">JCA_2017</strain>
    </source>
</reference>
<dbReference type="InterPro" id="IPR021109">
    <property type="entry name" value="Peptidase_aspartic_dom_sf"/>
</dbReference>
<evidence type="ECO:0000313" key="2">
    <source>
        <dbReference type="Proteomes" id="UP000257109"/>
    </source>
</evidence>
<dbReference type="Proteomes" id="UP000257109">
    <property type="component" value="Unassembled WGS sequence"/>
</dbReference>
<protein>
    <submittedName>
        <fullName evidence="1">Uncharacterized protein</fullName>
    </submittedName>
</protein>
<gene>
    <name evidence="1" type="ORF">CR513_39616</name>
</gene>
<keyword evidence="2" id="KW-1185">Reference proteome</keyword>
<dbReference type="EMBL" id="QJKJ01008396">
    <property type="protein sequence ID" value="RDX79904.1"/>
    <property type="molecule type" value="Genomic_DNA"/>
</dbReference>
<accession>A0A371FNL9</accession>
<name>A0A371FNL9_MUCPR</name>
<dbReference type="AlphaFoldDB" id="A0A371FNL9"/>
<proteinExistence type="predicted"/>
<organism evidence="1 2">
    <name type="scientific">Mucuna pruriens</name>
    <name type="common">Velvet bean</name>
    <name type="synonym">Dolichos pruriens</name>
    <dbReference type="NCBI Taxonomy" id="157652"/>
    <lineage>
        <taxon>Eukaryota</taxon>
        <taxon>Viridiplantae</taxon>
        <taxon>Streptophyta</taxon>
        <taxon>Embryophyta</taxon>
        <taxon>Tracheophyta</taxon>
        <taxon>Spermatophyta</taxon>
        <taxon>Magnoliopsida</taxon>
        <taxon>eudicotyledons</taxon>
        <taxon>Gunneridae</taxon>
        <taxon>Pentapetalae</taxon>
        <taxon>rosids</taxon>
        <taxon>fabids</taxon>
        <taxon>Fabales</taxon>
        <taxon>Fabaceae</taxon>
        <taxon>Papilionoideae</taxon>
        <taxon>50 kb inversion clade</taxon>
        <taxon>NPAAA clade</taxon>
        <taxon>indigoferoid/millettioid clade</taxon>
        <taxon>Phaseoleae</taxon>
        <taxon>Mucuna</taxon>
    </lineage>
</organism>
<dbReference type="PANTHER" id="PTHR33067:SF9">
    <property type="entry name" value="RNA-DIRECTED DNA POLYMERASE"/>
    <property type="match status" value="1"/>
</dbReference>
<feature type="non-terminal residue" evidence="1">
    <location>
        <position position="1"/>
    </location>
</feature>